<protein>
    <submittedName>
        <fullName evidence="1">Uncharacterized protein</fullName>
    </submittedName>
</protein>
<dbReference type="EnsemblMetazoa" id="AMEM005985-RA">
    <property type="protein sequence ID" value="AMEM005985-PA"/>
    <property type="gene ID" value="AMEM005985"/>
</dbReference>
<accession>A0A182UYT4</accession>
<name>A0A182UYT4_ANOME</name>
<sequence length="154" mass="17045">MLQERKTYLLLCLNAPYRKRHLIKTALNTETNAALEALASHSAELRPRPAVRTCLYTRSQAAVAPGTSCVCTSSEACLRTNSNGHHLSEVNSFLTEERNLGSYQIAEHVALLLALASNGGRLEPMLCGLQSRTRYPDNSGLRCCTMHRRAYIVI</sequence>
<proteinExistence type="predicted"/>
<keyword evidence="2" id="KW-1185">Reference proteome</keyword>
<evidence type="ECO:0000313" key="2">
    <source>
        <dbReference type="Proteomes" id="UP000075903"/>
    </source>
</evidence>
<organism evidence="1 2">
    <name type="scientific">Anopheles merus</name>
    <name type="common">Mosquito</name>
    <dbReference type="NCBI Taxonomy" id="30066"/>
    <lineage>
        <taxon>Eukaryota</taxon>
        <taxon>Metazoa</taxon>
        <taxon>Ecdysozoa</taxon>
        <taxon>Arthropoda</taxon>
        <taxon>Hexapoda</taxon>
        <taxon>Insecta</taxon>
        <taxon>Pterygota</taxon>
        <taxon>Neoptera</taxon>
        <taxon>Endopterygota</taxon>
        <taxon>Diptera</taxon>
        <taxon>Nematocera</taxon>
        <taxon>Culicoidea</taxon>
        <taxon>Culicidae</taxon>
        <taxon>Anophelinae</taxon>
        <taxon>Anopheles</taxon>
    </lineage>
</organism>
<dbReference type="AlphaFoldDB" id="A0A182UYT4"/>
<evidence type="ECO:0000313" key="1">
    <source>
        <dbReference type="EnsemblMetazoa" id="AMEM005985-PA"/>
    </source>
</evidence>
<dbReference type="Proteomes" id="UP000075903">
    <property type="component" value="Unassembled WGS sequence"/>
</dbReference>
<dbReference type="VEuPathDB" id="VectorBase:AMEM005985"/>
<reference evidence="1" key="1">
    <citation type="submission" date="2020-05" db="UniProtKB">
        <authorList>
            <consortium name="EnsemblMetazoa"/>
        </authorList>
    </citation>
    <scope>IDENTIFICATION</scope>
    <source>
        <strain evidence="1">MAF</strain>
    </source>
</reference>